<dbReference type="AlphaFoldDB" id="A0A0C2WUJ9"/>
<accession>A0A0C2WUJ9</accession>
<feature type="compositionally biased region" description="Polar residues" evidence="1">
    <location>
        <begin position="38"/>
        <end position="48"/>
    </location>
</feature>
<evidence type="ECO:0000313" key="3">
    <source>
        <dbReference type="Proteomes" id="UP000054549"/>
    </source>
</evidence>
<gene>
    <name evidence="2" type="ORF">M378DRAFT_917332</name>
</gene>
<dbReference type="EMBL" id="KN818298">
    <property type="protein sequence ID" value="KIL60451.1"/>
    <property type="molecule type" value="Genomic_DNA"/>
</dbReference>
<evidence type="ECO:0000256" key="1">
    <source>
        <dbReference type="SAM" id="MobiDB-lite"/>
    </source>
</evidence>
<evidence type="ECO:0000313" key="2">
    <source>
        <dbReference type="EMBL" id="KIL60451.1"/>
    </source>
</evidence>
<proteinExistence type="predicted"/>
<protein>
    <submittedName>
        <fullName evidence="2">Uncharacterized protein</fullName>
    </submittedName>
</protein>
<dbReference type="HOGENOM" id="CLU_147481_0_0_1"/>
<dbReference type="Proteomes" id="UP000054549">
    <property type="component" value="Unassembled WGS sequence"/>
</dbReference>
<feature type="compositionally biased region" description="Polar residues" evidence="1">
    <location>
        <begin position="71"/>
        <end position="91"/>
    </location>
</feature>
<name>A0A0C2WUJ9_AMAMK</name>
<feature type="region of interest" description="Disordered" evidence="1">
    <location>
        <begin position="35"/>
        <end position="91"/>
    </location>
</feature>
<organism evidence="2 3">
    <name type="scientific">Amanita muscaria (strain Koide BX008)</name>
    <dbReference type="NCBI Taxonomy" id="946122"/>
    <lineage>
        <taxon>Eukaryota</taxon>
        <taxon>Fungi</taxon>
        <taxon>Dikarya</taxon>
        <taxon>Basidiomycota</taxon>
        <taxon>Agaricomycotina</taxon>
        <taxon>Agaricomycetes</taxon>
        <taxon>Agaricomycetidae</taxon>
        <taxon>Agaricales</taxon>
        <taxon>Pluteineae</taxon>
        <taxon>Amanitaceae</taxon>
        <taxon>Amanita</taxon>
    </lineage>
</organism>
<reference evidence="2 3" key="1">
    <citation type="submission" date="2014-04" db="EMBL/GenBank/DDBJ databases">
        <title>Evolutionary Origins and Diversification of the Mycorrhizal Mutualists.</title>
        <authorList>
            <consortium name="DOE Joint Genome Institute"/>
            <consortium name="Mycorrhizal Genomics Consortium"/>
            <person name="Kohler A."/>
            <person name="Kuo A."/>
            <person name="Nagy L.G."/>
            <person name="Floudas D."/>
            <person name="Copeland A."/>
            <person name="Barry K.W."/>
            <person name="Cichocki N."/>
            <person name="Veneault-Fourrey C."/>
            <person name="LaButti K."/>
            <person name="Lindquist E.A."/>
            <person name="Lipzen A."/>
            <person name="Lundell T."/>
            <person name="Morin E."/>
            <person name="Murat C."/>
            <person name="Riley R."/>
            <person name="Ohm R."/>
            <person name="Sun H."/>
            <person name="Tunlid A."/>
            <person name="Henrissat B."/>
            <person name="Grigoriev I.V."/>
            <person name="Hibbett D.S."/>
            <person name="Martin F."/>
        </authorList>
    </citation>
    <scope>NUCLEOTIDE SEQUENCE [LARGE SCALE GENOMIC DNA]</scope>
    <source>
        <strain evidence="2 3">Koide BX008</strain>
    </source>
</reference>
<keyword evidence="3" id="KW-1185">Reference proteome</keyword>
<dbReference type="InParanoid" id="A0A0C2WUJ9"/>
<sequence length="148" mass="15940">MTQDTSNQTSATQSPSVNTSGAAYFGNATFTGGGHAFGNNSTVNNTQDYSKRTIHDNSNNKGIIGGGSNNTVNSGDNSGNQTQHNYGGNKQYNQTISTLQGNVNMGEGQCNYGSKYGMSFQQHRFMTLIHFRQILMSRLMSVGSSYVK</sequence>